<feature type="domain" description="C-type lectin" evidence="2">
    <location>
        <begin position="47"/>
        <end position="154"/>
    </location>
</feature>
<evidence type="ECO:0000313" key="4">
    <source>
        <dbReference type="Proteomes" id="UP000261660"/>
    </source>
</evidence>
<organism evidence="3 4">
    <name type="scientific">Labrus bergylta</name>
    <name type="common">ballan wrasse</name>
    <dbReference type="NCBI Taxonomy" id="56723"/>
    <lineage>
        <taxon>Eukaryota</taxon>
        <taxon>Metazoa</taxon>
        <taxon>Chordata</taxon>
        <taxon>Craniata</taxon>
        <taxon>Vertebrata</taxon>
        <taxon>Euteleostomi</taxon>
        <taxon>Actinopterygii</taxon>
        <taxon>Neopterygii</taxon>
        <taxon>Teleostei</taxon>
        <taxon>Neoteleostei</taxon>
        <taxon>Acanthomorphata</taxon>
        <taxon>Eupercaria</taxon>
        <taxon>Labriformes</taxon>
        <taxon>Labridae</taxon>
        <taxon>Labrus</taxon>
    </lineage>
</organism>
<keyword evidence="1" id="KW-1133">Transmembrane helix</keyword>
<keyword evidence="1" id="KW-0472">Membrane</keyword>
<dbReference type="PANTHER" id="PTHR45784:SF5">
    <property type="entry name" value="C-TYPE LECTIN DOMAIN FAMILY 20 MEMBER A-RELATED"/>
    <property type="match status" value="1"/>
</dbReference>
<keyword evidence="1" id="KW-0812">Transmembrane</keyword>
<dbReference type="InterPro" id="IPR016186">
    <property type="entry name" value="C-type_lectin-like/link_sf"/>
</dbReference>
<reference evidence="3" key="2">
    <citation type="submission" date="2025-09" db="UniProtKB">
        <authorList>
            <consortium name="Ensembl"/>
        </authorList>
    </citation>
    <scope>IDENTIFICATION</scope>
</reference>
<dbReference type="GeneTree" id="ENSGT00940000177186"/>
<name>A0A3Q3FL74_9LABR</name>
<protein>
    <recommendedName>
        <fullName evidence="2">C-type lectin domain-containing protein</fullName>
    </recommendedName>
</protein>
<dbReference type="Proteomes" id="UP000261660">
    <property type="component" value="Unplaced"/>
</dbReference>
<dbReference type="PANTHER" id="PTHR45784">
    <property type="entry name" value="C-TYPE LECTIN DOMAIN FAMILY 20 MEMBER A-RELATED"/>
    <property type="match status" value="1"/>
</dbReference>
<dbReference type="Ensembl" id="ENSLBET00000021499.1">
    <property type="protein sequence ID" value="ENSLBEP00000020387.1"/>
    <property type="gene ID" value="ENSLBEG00000015670.1"/>
</dbReference>
<dbReference type="InParanoid" id="A0A3Q3FL74"/>
<dbReference type="AlphaFoldDB" id="A0A3Q3FL74"/>
<evidence type="ECO:0000256" key="1">
    <source>
        <dbReference type="SAM" id="Phobius"/>
    </source>
</evidence>
<dbReference type="SMART" id="SM00034">
    <property type="entry name" value="CLECT"/>
    <property type="match status" value="1"/>
</dbReference>
<accession>A0A3Q3FL74</accession>
<feature type="transmembrane region" description="Helical" evidence="1">
    <location>
        <begin position="20"/>
        <end position="38"/>
    </location>
</feature>
<reference evidence="3" key="1">
    <citation type="submission" date="2025-08" db="UniProtKB">
        <authorList>
            <consortium name="Ensembl"/>
        </authorList>
    </citation>
    <scope>IDENTIFICATION</scope>
</reference>
<dbReference type="STRING" id="56723.ENSLBEP00000020387"/>
<proteinExistence type="predicted"/>
<dbReference type="Gene3D" id="3.10.100.10">
    <property type="entry name" value="Mannose-Binding Protein A, subunit A"/>
    <property type="match status" value="1"/>
</dbReference>
<evidence type="ECO:0000313" key="3">
    <source>
        <dbReference type="Ensembl" id="ENSLBEP00000020387.1"/>
    </source>
</evidence>
<dbReference type="CDD" id="cd00037">
    <property type="entry name" value="CLECT"/>
    <property type="match status" value="1"/>
</dbReference>
<dbReference type="InterPro" id="IPR001304">
    <property type="entry name" value="C-type_lectin-like"/>
</dbReference>
<keyword evidence="4" id="KW-1185">Reference proteome</keyword>
<evidence type="ECO:0000259" key="2">
    <source>
        <dbReference type="PROSITE" id="PS50041"/>
    </source>
</evidence>
<dbReference type="SUPFAM" id="SSF56436">
    <property type="entry name" value="C-type lectin-like"/>
    <property type="match status" value="1"/>
</dbReference>
<dbReference type="PROSITE" id="PS50041">
    <property type="entry name" value="C_TYPE_LECTIN_2"/>
    <property type="match status" value="1"/>
</dbReference>
<sequence>MASYPRGRSRWCKPNKDPGIVSYFSVLLFLDIVMFHGLSMGKIMSHYVLVQRQMSWYKARDFCQRHYIDLAVLSTEEQYFSLINATAANTVSFWVGLHHQNISSAWTWMDGEELTYQKWYRRNYQGCVSLEAMLEKDKKLLARYCDEWHMFVCQGE</sequence>
<dbReference type="Pfam" id="PF00059">
    <property type="entry name" value="Lectin_C"/>
    <property type="match status" value="1"/>
</dbReference>
<dbReference type="InterPro" id="IPR016187">
    <property type="entry name" value="CTDL_fold"/>
</dbReference>